<evidence type="ECO:0000313" key="1">
    <source>
        <dbReference type="EMBL" id="QOY36904.1"/>
    </source>
</evidence>
<dbReference type="EMBL" id="CP063356">
    <property type="protein sequence ID" value="QOY36904.1"/>
    <property type="molecule type" value="Genomic_DNA"/>
</dbReference>
<reference evidence="1 2" key="2">
    <citation type="journal article" date="2019" name="Int. J. Syst. Evol. Microbiol.">
        <title>Anaerobacillus isosaccharinicus sp. nov., an alkaliphilic bacterium which degrades isosaccharinic acid.</title>
        <authorList>
            <person name="Bassil N.M."/>
            <person name="Lloyd J.R."/>
        </authorList>
    </citation>
    <scope>NUCLEOTIDE SEQUENCE [LARGE SCALE GENOMIC DNA]</scope>
    <source>
        <strain evidence="1 2">NB2006</strain>
    </source>
</reference>
<accession>A0A7S7RCC6</accession>
<reference evidence="1 2" key="1">
    <citation type="journal article" date="2017" name="Genome Announc.">
        <title>Draft Genome Sequences of Four Alkaliphilic Bacteria Belonging to the Anaerobacillus Genus.</title>
        <authorList>
            <person name="Bassil N.M."/>
            <person name="Lloyd J.R."/>
        </authorList>
    </citation>
    <scope>NUCLEOTIDE SEQUENCE [LARGE SCALE GENOMIC DNA]</scope>
    <source>
        <strain evidence="1 2">NB2006</strain>
    </source>
</reference>
<gene>
    <name evidence="1" type="ORF">AWH56_004440</name>
</gene>
<dbReference type="Proteomes" id="UP000180175">
    <property type="component" value="Chromosome"/>
</dbReference>
<proteinExistence type="predicted"/>
<sequence>MEYMNELKIERLKIGIGYLSINRLKMALSRSLKTVLGIESNVKLKGMFVNG</sequence>
<dbReference type="AlphaFoldDB" id="A0A7S7RCC6"/>
<organism evidence="1 2">
    <name type="scientific">Anaerobacillus isosaccharinicus</name>
    <dbReference type="NCBI Taxonomy" id="1532552"/>
    <lineage>
        <taxon>Bacteria</taxon>
        <taxon>Bacillati</taxon>
        <taxon>Bacillota</taxon>
        <taxon>Bacilli</taxon>
        <taxon>Bacillales</taxon>
        <taxon>Bacillaceae</taxon>
        <taxon>Anaerobacillus</taxon>
    </lineage>
</organism>
<protein>
    <submittedName>
        <fullName evidence="1">Uncharacterized protein</fullName>
    </submittedName>
</protein>
<evidence type="ECO:0000313" key="2">
    <source>
        <dbReference type="Proteomes" id="UP000180175"/>
    </source>
</evidence>
<dbReference type="RefSeq" id="WP_159432512.1">
    <property type="nucleotide sequence ID" value="NZ_CP063356.2"/>
</dbReference>
<name>A0A7S7RCC6_9BACI</name>
<keyword evidence="2" id="KW-1185">Reference proteome</keyword>
<dbReference type="KEGG" id="aia:AWH56_004440"/>